<accession>A0ABQ2YE61</accession>
<feature type="domain" description="Siroheme decarboxylase NirL-like HTH" evidence="8">
    <location>
        <begin position="200"/>
        <end position="246"/>
    </location>
</feature>
<dbReference type="SMART" id="SM00344">
    <property type="entry name" value="HTH_ASNC"/>
    <property type="match status" value="1"/>
</dbReference>
<comment type="pathway">
    <text evidence="2">Porphyrin-containing compound metabolism.</text>
</comment>
<evidence type="ECO:0000256" key="1">
    <source>
        <dbReference type="ARBA" id="ARBA00023239"/>
    </source>
</evidence>
<gene>
    <name evidence="9" type="ORF">GCM10011290_04840</name>
</gene>
<evidence type="ECO:0000256" key="3">
    <source>
        <dbReference type="ARBA" id="ARBA00023457"/>
    </source>
</evidence>
<dbReference type="InterPro" id="IPR019888">
    <property type="entry name" value="Tscrpt_reg_AsnC-like"/>
</dbReference>
<feature type="region of interest" description="Disordered" evidence="6">
    <location>
        <begin position="1"/>
        <end position="20"/>
    </location>
</feature>
<evidence type="ECO:0000256" key="5">
    <source>
        <dbReference type="ARBA" id="ARBA00048470"/>
    </source>
</evidence>
<dbReference type="PANTHER" id="PTHR43413:SF1">
    <property type="entry name" value="SIROHEME DECARBOXYLASE NIRL SUBUNIT"/>
    <property type="match status" value="1"/>
</dbReference>
<reference evidence="10" key="1">
    <citation type="journal article" date="2019" name="Int. J. Syst. Evol. Microbiol.">
        <title>The Global Catalogue of Microorganisms (GCM) 10K type strain sequencing project: providing services to taxonomists for standard genome sequencing and annotation.</title>
        <authorList>
            <consortium name="The Broad Institute Genomics Platform"/>
            <consortium name="The Broad Institute Genome Sequencing Center for Infectious Disease"/>
            <person name="Wu L."/>
            <person name="Ma J."/>
        </authorList>
    </citation>
    <scope>NUCLEOTIDE SEQUENCE [LARGE SCALE GENOMIC DNA]</scope>
    <source>
        <strain evidence="10">KCTC 32041</strain>
    </source>
</reference>
<keyword evidence="10" id="KW-1185">Reference proteome</keyword>
<dbReference type="Proteomes" id="UP000600877">
    <property type="component" value="Unassembled WGS sequence"/>
</dbReference>
<evidence type="ECO:0000259" key="7">
    <source>
        <dbReference type="Pfam" id="PF17805"/>
    </source>
</evidence>
<dbReference type="EC" id="4.1.1.111" evidence="4"/>
<protein>
    <recommendedName>
        <fullName evidence="4">siroheme decarboxylase</fullName>
        <ecNumber evidence="4">4.1.1.111</ecNumber>
    </recommendedName>
</protein>
<dbReference type="Pfam" id="PF22451">
    <property type="entry name" value="NirdL-like_HTH"/>
    <property type="match status" value="2"/>
</dbReference>
<feature type="domain" description="Siroheme decarboxylase AsnC-like ligand binding" evidence="7">
    <location>
        <begin position="257"/>
        <end position="344"/>
    </location>
</feature>
<dbReference type="InterPro" id="IPR050684">
    <property type="entry name" value="HTH-Siroheme_Decarb"/>
</dbReference>
<dbReference type="Pfam" id="PF17805">
    <property type="entry name" value="AsnC_trans_reg2"/>
    <property type="match status" value="2"/>
</dbReference>
<evidence type="ECO:0000313" key="9">
    <source>
        <dbReference type="EMBL" id="GGX80240.1"/>
    </source>
</evidence>
<evidence type="ECO:0000256" key="2">
    <source>
        <dbReference type="ARBA" id="ARBA00023444"/>
    </source>
</evidence>
<evidence type="ECO:0000259" key="8">
    <source>
        <dbReference type="Pfam" id="PF22451"/>
    </source>
</evidence>
<dbReference type="Gene3D" id="1.10.10.10">
    <property type="entry name" value="Winged helix-like DNA-binding domain superfamily/Winged helix DNA-binding domain"/>
    <property type="match status" value="1"/>
</dbReference>
<dbReference type="InterPro" id="IPR040523">
    <property type="entry name" value="AsnC_trans_reg2"/>
</dbReference>
<feature type="domain" description="Siroheme decarboxylase AsnC-like ligand binding" evidence="7">
    <location>
        <begin position="95"/>
        <end position="167"/>
    </location>
</feature>
<keyword evidence="1" id="KW-0456">Lyase</keyword>
<evidence type="ECO:0000256" key="4">
    <source>
        <dbReference type="ARBA" id="ARBA00023471"/>
    </source>
</evidence>
<dbReference type="RefSeq" id="WP_229800186.1">
    <property type="nucleotide sequence ID" value="NZ_BMYW01000001.1"/>
</dbReference>
<organism evidence="9 10">
    <name type="scientific">Vogesella alkaliphila</name>
    <dbReference type="NCBI Taxonomy" id="1193621"/>
    <lineage>
        <taxon>Bacteria</taxon>
        <taxon>Pseudomonadati</taxon>
        <taxon>Pseudomonadota</taxon>
        <taxon>Betaproteobacteria</taxon>
        <taxon>Neisseriales</taxon>
        <taxon>Chromobacteriaceae</taxon>
        <taxon>Vogesella</taxon>
    </lineage>
</organism>
<dbReference type="Gene3D" id="3.30.70.3460">
    <property type="match status" value="2"/>
</dbReference>
<dbReference type="EMBL" id="BMYW01000001">
    <property type="protein sequence ID" value="GGX80240.1"/>
    <property type="molecule type" value="Genomic_DNA"/>
</dbReference>
<feature type="domain" description="Siroheme decarboxylase NirL-like HTH" evidence="8">
    <location>
        <begin position="35"/>
        <end position="77"/>
    </location>
</feature>
<dbReference type="InterPro" id="IPR036388">
    <property type="entry name" value="WH-like_DNA-bd_sf"/>
</dbReference>
<proteinExistence type="inferred from homology"/>
<comment type="caution">
    <text evidence="9">The sequence shown here is derived from an EMBL/GenBank/DDBJ whole genome shotgun (WGS) entry which is preliminary data.</text>
</comment>
<dbReference type="InterPro" id="IPR053953">
    <property type="entry name" value="NirdL-like_HTH"/>
</dbReference>
<comment type="similarity">
    <text evidence="3">Belongs to the Ahb/Nir family.</text>
</comment>
<sequence length="350" mass="38288">MNAPLSHAMPHAMPAADTPPAADVPDAALDALDSLIIDTLQGGFPLLPRPYAAVADSIGLTEAVLLKRLQRLLAGRVLTRFGPMYQIERMGGAFVLAALAVPEARFDAVAAQVNALPAVAHNYRREHRFNMWFVLATATPGGIADAIIDIETATGLRVYDFPKLREYYVGMRFTVGGQAPVGTLPDSSEGNHEVELDERDRQLIRATQGGLPLLAQPYRHLGDALAMPEDEVCRRLGRMLQNGVIRRIGAVPNHYAIGYAANGMAVFDVDDAQIDALGERIGGLPYVSHCYRRLRRLPQWPYSLFAMCHGSSRDEVMQQVSAIRQLLGAACRGHEVLFSTRMLKKSGLRI</sequence>
<dbReference type="PANTHER" id="PTHR43413">
    <property type="entry name" value="TRANSCRIPTIONAL REGULATOR, ASNC FAMILY"/>
    <property type="match status" value="1"/>
</dbReference>
<evidence type="ECO:0000313" key="10">
    <source>
        <dbReference type="Proteomes" id="UP000600877"/>
    </source>
</evidence>
<evidence type="ECO:0000256" key="6">
    <source>
        <dbReference type="SAM" id="MobiDB-lite"/>
    </source>
</evidence>
<name>A0ABQ2YE61_9NEIS</name>
<comment type="catalytic activity">
    <reaction evidence="5">
        <text>siroheme + 2 H(+) = 12,18-didecarboxysiroheme + 2 CO2</text>
        <dbReference type="Rhea" id="RHEA:19093"/>
        <dbReference type="ChEBI" id="CHEBI:15378"/>
        <dbReference type="ChEBI" id="CHEBI:16526"/>
        <dbReference type="ChEBI" id="CHEBI:60052"/>
        <dbReference type="ChEBI" id="CHEBI:140497"/>
        <dbReference type="EC" id="4.1.1.111"/>
    </reaction>
</comment>